<evidence type="ECO:0000313" key="2">
    <source>
        <dbReference type="Proteomes" id="UP000319732"/>
    </source>
</evidence>
<dbReference type="InterPro" id="IPR046174">
    <property type="entry name" value="DUF6176"/>
</dbReference>
<proteinExistence type="predicted"/>
<protein>
    <submittedName>
        <fullName evidence="1">Uncharacterized protein</fullName>
    </submittedName>
</protein>
<keyword evidence="2" id="KW-1185">Reference proteome</keyword>
<reference evidence="1 2" key="1">
    <citation type="submission" date="2019-06" db="EMBL/GenBank/DDBJ databases">
        <title>Whole genome sequence for Cellvibrionaceae sp. R142.</title>
        <authorList>
            <person name="Wang G."/>
        </authorList>
    </citation>
    <scope>NUCLEOTIDE SEQUENCE [LARGE SCALE GENOMIC DNA]</scope>
    <source>
        <strain evidence="1 2">R142</strain>
    </source>
</reference>
<dbReference type="AlphaFoldDB" id="A0A545TFR7"/>
<gene>
    <name evidence="1" type="ORF">FKG94_15785</name>
</gene>
<comment type="caution">
    <text evidence="1">The sequence shown here is derived from an EMBL/GenBank/DDBJ whole genome shotgun (WGS) entry which is preliminary data.</text>
</comment>
<evidence type="ECO:0000313" key="1">
    <source>
        <dbReference type="EMBL" id="TQV76069.1"/>
    </source>
</evidence>
<name>A0A545TFR7_9GAMM</name>
<organism evidence="1 2">
    <name type="scientific">Exilibacterium tricleocarpae</name>
    <dbReference type="NCBI Taxonomy" id="2591008"/>
    <lineage>
        <taxon>Bacteria</taxon>
        <taxon>Pseudomonadati</taxon>
        <taxon>Pseudomonadota</taxon>
        <taxon>Gammaproteobacteria</taxon>
        <taxon>Cellvibrionales</taxon>
        <taxon>Cellvibrionaceae</taxon>
        <taxon>Exilibacterium</taxon>
    </lineage>
</organism>
<dbReference type="Pfam" id="PF19673">
    <property type="entry name" value="DUF6176"/>
    <property type="match status" value="1"/>
</dbReference>
<dbReference type="EMBL" id="VHSG01000015">
    <property type="protein sequence ID" value="TQV76069.1"/>
    <property type="molecule type" value="Genomic_DNA"/>
</dbReference>
<dbReference type="Proteomes" id="UP000319732">
    <property type="component" value="Unassembled WGS sequence"/>
</dbReference>
<accession>A0A545TFR7</accession>
<dbReference type="OrthoDB" id="3233233at2"/>
<sequence length="116" mass="13022">MLKTQCLKVPIVTGREARVRHWLASLNSRKHAVLEAIRSEQIADEAIFYADEAGGSFLYLYARAFDFAVAAEAFQSSALPIDREFKIIYGECLDFEAALPLELLFAADSFREDTCP</sequence>
<dbReference type="RefSeq" id="WP_142905278.1">
    <property type="nucleotide sequence ID" value="NZ_ML660095.1"/>
</dbReference>